<evidence type="ECO:0000256" key="6">
    <source>
        <dbReference type="SAM" id="MobiDB-lite"/>
    </source>
</evidence>
<dbReference type="GO" id="GO:0016192">
    <property type="term" value="P:vesicle-mediated transport"/>
    <property type="evidence" value="ECO:0007669"/>
    <property type="project" value="UniProtKB-KW"/>
</dbReference>
<feature type="region of interest" description="Disordered" evidence="6">
    <location>
        <begin position="1"/>
        <end position="60"/>
    </location>
</feature>
<feature type="compositionally biased region" description="Low complexity" evidence="6">
    <location>
        <begin position="449"/>
        <end position="462"/>
    </location>
</feature>
<dbReference type="GO" id="GO:0012507">
    <property type="term" value="C:ER to Golgi transport vesicle membrane"/>
    <property type="evidence" value="ECO:0007669"/>
    <property type="project" value="TreeGrafter"/>
</dbReference>
<dbReference type="GO" id="GO:0070971">
    <property type="term" value="C:endoplasmic reticulum exit site"/>
    <property type="evidence" value="ECO:0007669"/>
    <property type="project" value="TreeGrafter"/>
</dbReference>
<evidence type="ECO:0000256" key="3">
    <source>
        <dbReference type="ARBA" id="ARBA00022448"/>
    </source>
</evidence>
<feature type="compositionally biased region" description="Polar residues" evidence="6">
    <location>
        <begin position="522"/>
        <end position="569"/>
    </location>
</feature>
<feature type="compositionally biased region" description="Polar residues" evidence="6">
    <location>
        <begin position="717"/>
        <end position="737"/>
    </location>
</feature>
<feature type="compositionally biased region" description="Basic and acidic residues" evidence="6">
    <location>
        <begin position="1285"/>
        <end position="1306"/>
    </location>
</feature>
<dbReference type="Proteomes" id="UP001461498">
    <property type="component" value="Unassembled WGS sequence"/>
</dbReference>
<reference evidence="8 9" key="1">
    <citation type="submission" date="2022-12" db="EMBL/GenBank/DDBJ databases">
        <title>Chromosome-level genome assembly of true bugs.</title>
        <authorList>
            <person name="Ma L."/>
            <person name="Li H."/>
        </authorList>
    </citation>
    <scope>NUCLEOTIDE SEQUENCE [LARGE SCALE GENOMIC DNA]</scope>
    <source>
        <strain evidence="8">Lab_2022b</strain>
    </source>
</reference>
<feature type="region of interest" description="Disordered" evidence="6">
    <location>
        <begin position="439"/>
        <end position="868"/>
    </location>
</feature>
<dbReference type="PANTHER" id="PTHR13402">
    <property type="entry name" value="RGPR-RELATED"/>
    <property type="match status" value="1"/>
</dbReference>
<gene>
    <name evidence="8" type="ORF">O3M35_004725</name>
</gene>
<dbReference type="GO" id="GO:0007030">
    <property type="term" value="P:Golgi organization"/>
    <property type="evidence" value="ECO:0007669"/>
    <property type="project" value="TreeGrafter"/>
</dbReference>
<keyword evidence="4" id="KW-0256">Endoplasmic reticulum</keyword>
<feature type="region of interest" description="Disordered" evidence="6">
    <location>
        <begin position="398"/>
        <end position="425"/>
    </location>
</feature>
<proteinExistence type="inferred from homology"/>
<dbReference type="CDD" id="cd09233">
    <property type="entry name" value="ACE1-Sec16-like"/>
    <property type="match status" value="1"/>
</dbReference>
<evidence type="ECO:0000256" key="5">
    <source>
        <dbReference type="ARBA" id="ARBA00022892"/>
    </source>
</evidence>
<feature type="compositionally biased region" description="Polar residues" evidence="6">
    <location>
        <begin position="578"/>
        <end position="610"/>
    </location>
</feature>
<organism evidence="8 9">
    <name type="scientific">Rhynocoris fuscipes</name>
    <dbReference type="NCBI Taxonomy" id="488301"/>
    <lineage>
        <taxon>Eukaryota</taxon>
        <taxon>Metazoa</taxon>
        <taxon>Ecdysozoa</taxon>
        <taxon>Arthropoda</taxon>
        <taxon>Hexapoda</taxon>
        <taxon>Insecta</taxon>
        <taxon>Pterygota</taxon>
        <taxon>Neoptera</taxon>
        <taxon>Paraneoptera</taxon>
        <taxon>Hemiptera</taxon>
        <taxon>Heteroptera</taxon>
        <taxon>Panheteroptera</taxon>
        <taxon>Cimicomorpha</taxon>
        <taxon>Reduviidae</taxon>
        <taxon>Harpactorinae</taxon>
        <taxon>Harpactorini</taxon>
        <taxon>Rhynocoris</taxon>
    </lineage>
</organism>
<feature type="compositionally biased region" description="Low complexity" evidence="6">
    <location>
        <begin position="647"/>
        <end position="661"/>
    </location>
</feature>
<feature type="compositionally biased region" description="Polar residues" evidence="6">
    <location>
        <begin position="782"/>
        <end position="821"/>
    </location>
</feature>
<dbReference type="PANTHER" id="PTHR13402:SF6">
    <property type="entry name" value="SECRETORY 16, ISOFORM I"/>
    <property type="match status" value="1"/>
</dbReference>
<dbReference type="Gene3D" id="1.25.40.1030">
    <property type="match status" value="1"/>
</dbReference>
<dbReference type="InterPro" id="IPR024298">
    <property type="entry name" value="Sec16_Sec23-bd"/>
</dbReference>
<feature type="compositionally biased region" description="Polar residues" evidence="6">
    <location>
        <begin position="633"/>
        <end position="642"/>
    </location>
</feature>
<dbReference type="GO" id="GO:0070973">
    <property type="term" value="P:protein localization to endoplasmic reticulum exit site"/>
    <property type="evidence" value="ECO:0007669"/>
    <property type="project" value="TreeGrafter"/>
</dbReference>
<feature type="compositionally biased region" description="Polar residues" evidence="6">
    <location>
        <begin position="1147"/>
        <end position="1160"/>
    </location>
</feature>
<evidence type="ECO:0000259" key="7">
    <source>
        <dbReference type="Pfam" id="PF12931"/>
    </source>
</evidence>
<name>A0AAW1CGB7_9HEMI</name>
<keyword evidence="9" id="KW-1185">Reference proteome</keyword>
<feature type="compositionally biased region" description="Polar residues" evidence="6">
    <location>
        <begin position="439"/>
        <end position="448"/>
    </location>
</feature>
<feature type="compositionally biased region" description="Low complexity" evidence="6">
    <location>
        <begin position="322"/>
        <end position="332"/>
    </location>
</feature>
<comment type="subcellular location">
    <subcellularLocation>
        <location evidence="1">Endoplasmic reticulum</location>
    </subcellularLocation>
</comment>
<dbReference type="EMBL" id="JAPXFL010000015">
    <property type="protein sequence ID" value="KAK9497396.1"/>
    <property type="molecule type" value="Genomic_DNA"/>
</dbReference>
<evidence type="ECO:0000256" key="1">
    <source>
        <dbReference type="ARBA" id="ARBA00004240"/>
    </source>
</evidence>
<sequence>MNNSNQDPWTWGEEDNGLEDSQRHDITKNRWNTSTSVTTDPKRTKDITNEFTHTSNSGSDYFDTINVRNMSHQVPPNWTQSGDLSRNSINFPPQSSTANYFNNNNNKSNNNGQTDVENKEVAPPDNQFNRSSRQPPLFKDNQRGRHIQEQKTFSSQINQNTSITGNSGMQLSSAASFFDTNQQIQQENTFQNPSVNTYYTNQNTYSGPSNTSAITHSSVYFTPQTNETDNIATKQNIQTSDIHSQKQIDSNNSVSSHFTQSSMGELLLPSTHISSDNSFPPKSNNPPFFPAERSNISSTIFPPTNQSTVPFSDGLSETKTVSSHQESYSNSSEADKSKVNASGSEMPLSQIPSSSSSAAAGGHFNQNSLYSKQQENDGTNLITSSLQSSEHMHSFVSTFTSSNQPPVSNQGTISQPPPASSHIVPQQPTAATFYQQPFNDSQQNSQHPLVSNQNSNVSLVSNPTSLSNDSHSFHSFTSHYHMPPPPPQQTVPYQQQPFPYQPSVPSQQTTVSQQPPLPLKVTGSQQPSSLSTISQQSADSLAQHHSATIMSTTSYPPPNSQQQPDSFQSLPVPPQAPPQNSLASSLNTQVPPTNSYHSLPPQNSNASPFNTHAPPISHLPPNSYQSQPPQNSTAPPVNSQAPPISHSPPNSYQSQPPQNSQAPPPPISHPPLNSYQSQPPQNSTAPPISHSPLNSYQSQPPQNSQAPPPPIAHPPLNSYQSQPPQNSTAPPVNSQAPPISHSPPNSYQSQLSQNSQAPPPIAHPPLNSYQSQPPLNPNSPPINTQAPPISHPYQTPLSSLQSQLHQTPPVSQPLPMSQQPLVPQRTQQIPNQPPPTFNQTQQQQQSFPPSQPPISSQQPLSNQPSSAIYQPMTSQNYEGTLMSFSQTSFSQESTLNNSQKADLITTENQQNDTNAKELISIPSDVNPTGFSPANVNDVHNNAIDLENTNQVRYSPSPQLTSSHSRTPSDVPYSQNSQIPPSSSNVFSHNINAASENTYENDPNNYSRDQISFNFQNVQPIAASSPAPPASSIHNIPENQERLPEMPDNTETLLDDMKKLSINKEEVADTQTQCQVDRNQYLETGHLSGSKDHILTDNSPNVEAIDESEAPPPGLHRLVTGQGCEMTSGNNTLLMAGDSTEVLDTNRHSSPASSTAGSENRGSQREPVGESEAQVRSAGRLVQGQSIGDDTDGGVREVPGEATPFNNRIVLGQMGRSVTPPLLQDGNTTRGDNSREREIVGRMVAGERYDRDISQNVSNQDEFRQSHRSLRRSRRGESSYEDEDHDYSSDRDRRVDEYKRRGDDRDRVRHRSRREHRSPEYRSDEDFEDRRGFSRMGRSERRPRDFSPEMAYYSNYRDDHRRHRRYDHYREYDDEYYYRENRSRPSSRTGSDYRRTNIDYMSGRVPRHMFYPDMGAIPFNPRAPEEYYETMRRLDPMGYAAWYNQYMSSRYSQQAQASFSNDRASVHSGQSSTNNRPNVETPQAEVEDIGRDDEELVHASAHIKGIIDNQGRLIVIDPHYPTDNQRPTVNIYKITNLPTDPDIDEFLESPGPFVPGVTHRNTVLQYLKLISDRSTKSSEKLLYDLIHLSVKSNGELNGLDVADLLMESYKKSQLEDGANLFEVTQEQISTKDALNKFRELLQQGNKSEALEWAIDHGAWGHALFLASKMDERTHNNIMLRFANSIPHTDPLQTLYQLMSGHVPQASTCCADKKWSDWRPHLAMILGNPTGNPKLDRKAIIKLGDSLFAKGRIFASHFCYITAQVDFTSYSPDAKLVLLGANPNQKFSNFATCRAIMVTICYEYGLKLRQANANIPSLQFYKLILALRLIDNGKSRIALQYCELIANEALKSNCCERVLIATLIDLSSKLKMLDPTLTLTGDVESDPDWLSRLKTFYNNLSDDYDAGLVISHGVSTSSVSDIGQETVSTNDNVDNNIADINNYQNDTNLVSNNGMEFSILSVQQPTFQQQQQPPATVQPLLMPTSVSTELAPPEEPQQQQTYQHSIPTHAPPNAYNPADAFPQPSVQTAVDPYWTQNTETSSNTYTQQETVETTNVSNSKNNFFKASEEQLKVRTIKLIIIILGFY</sequence>
<feature type="region of interest" description="Disordered" evidence="6">
    <location>
        <begin position="72"/>
        <end position="141"/>
    </location>
</feature>
<accession>A0AAW1CGB7</accession>
<feature type="compositionally biased region" description="Polar residues" evidence="6">
    <location>
        <begin position="673"/>
        <end position="686"/>
    </location>
</feature>
<feature type="compositionally biased region" description="Low complexity" evidence="6">
    <location>
        <begin position="620"/>
        <end position="632"/>
    </location>
</feature>
<evidence type="ECO:0000313" key="9">
    <source>
        <dbReference type="Proteomes" id="UP001461498"/>
    </source>
</evidence>
<feature type="compositionally biased region" description="Low complexity" evidence="6">
    <location>
        <begin position="490"/>
        <end position="514"/>
    </location>
</feature>
<feature type="compositionally biased region" description="Low complexity" evidence="6">
    <location>
        <begin position="99"/>
        <end position="111"/>
    </location>
</feature>
<feature type="compositionally biased region" description="Low complexity" evidence="6">
    <location>
        <begin position="837"/>
        <end position="866"/>
    </location>
</feature>
<dbReference type="Pfam" id="PF12931">
    <property type="entry name" value="TPR_Sec16"/>
    <property type="match status" value="1"/>
</dbReference>
<feature type="region of interest" description="Disordered" evidence="6">
    <location>
        <begin position="1142"/>
        <end position="1342"/>
    </location>
</feature>
<protein>
    <recommendedName>
        <fullName evidence="7">Sec16 Sec23-binding domain-containing protein</fullName>
    </recommendedName>
</protein>
<evidence type="ECO:0000256" key="4">
    <source>
        <dbReference type="ARBA" id="ARBA00022824"/>
    </source>
</evidence>
<evidence type="ECO:0000313" key="8">
    <source>
        <dbReference type="EMBL" id="KAK9497396.1"/>
    </source>
</evidence>
<feature type="compositionally biased region" description="Low complexity" evidence="6">
    <location>
        <begin position="742"/>
        <end position="756"/>
    </location>
</feature>
<feature type="compositionally biased region" description="Polar residues" evidence="6">
    <location>
        <begin position="49"/>
        <end position="59"/>
    </location>
</feature>
<feature type="domain" description="Sec16 Sec23-binding" evidence="7">
    <location>
        <begin position="1637"/>
        <end position="1870"/>
    </location>
</feature>
<feature type="region of interest" description="Disordered" evidence="6">
    <location>
        <begin position="270"/>
        <end position="364"/>
    </location>
</feature>
<feature type="region of interest" description="Disordered" evidence="6">
    <location>
        <begin position="946"/>
        <end position="981"/>
    </location>
</feature>
<feature type="compositionally biased region" description="Basic and acidic residues" evidence="6">
    <location>
        <begin position="1231"/>
        <end position="1252"/>
    </location>
</feature>
<feature type="compositionally biased region" description="Polar residues" evidence="6">
    <location>
        <begin position="72"/>
        <end position="98"/>
    </location>
</feature>
<feature type="compositionally biased region" description="Polar residues" evidence="6">
    <location>
        <begin position="29"/>
        <end position="39"/>
    </location>
</feature>
<keyword evidence="5" id="KW-0931">ER-Golgi transport</keyword>
<feature type="compositionally biased region" description="Polar residues" evidence="6">
    <location>
        <begin position="294"/>
        <end position="321"/>
    </location>
</feature>
<feature type="compositionally biased region" description="Polar residues" evidence="6">
    <location>
        <begin position="1456"/>
        <end position="1480"/>
    </location>
</feature>
<feature type="compositionally biased region" description="Polar residues" evidence="6">
    <location>
        <begin position="398"/>
        <end position="414"/>
    </location>
</feature>
<keyword evidence="3" id="KW-0813">Transport</keyword>
<feature type="compositionally biased region" description="Polar residues" evidence="6">
    <location>
        <begin position="946"/>
        <end position="967"/>
    </location>
</feature>
<comment type="caution">
    <text evidence="8">The sequence shown here is derived from an EMBL/GenBank/DDBJ whole genome shotgun (WGS) entry which is preliminary data.</text>
</comment>
<feature type="region of interest" description="Disordered" evidence="6">
    <location>
        <begin position="1456"/>
        <end position="1486"/>
    </location>
</feature>
<evidence type="ECO:0000256" key="2">
    <source>
        <dbReference type="ARBA" id="ARBA00005927"/>
    </source>
</evidence>
<feature type="compositionally biased region" description="Basic and acidic residues" evidence="6">
    <location>
        <begin position="1316"/>
        <end position="1342"/>
    </location>
</feature>
<comment type="similarity">
    <text evidence="2">Belongs to the SEC16 family.</text>
</comment>
<feature type="compositionally biased region" description="Low complexity" evidence="6">
    <location>
        <begin position="691"/>
        <end position="705"/>
    </location>
</feature>